<evidence type="ECO:0000313" key="5">
    <source>
        <dbReference type="Proteomes" id="UP001162162"/>
    </source>
</evidence>
<reference evidence="4" key="1">
    <citation type="journal article" date="2023" name="Insect Mol. Biol.">
        <title>Genome sequencing provides insights into the evolution of gene families encoding plant cell wall-degrading enzymes in longhorned beetles.</title>
        <authorList>
            <person name="Shin N.R."/>
            <person name="Okamura Y."/>
            <person name="Kirsch R."/>
            <person name="Pauchet Y."/>
        </authorList>
    </citation>
    <scope>NUCLEOTIDE SEQUENCE</scope>
    <source>
        <strain evidence="4">AMC_N1</strain>
    </source>
</reference>
<feature type="non-terminal residue" evidence="4">
    <location>
        <position position="501"/>
    </location>
</feature>
<protein>
    <recommendedName>
        <fullName evidence="3">Ig-like domain-containing protein</fullName>
    </recommendedName>
</protein>
<organism evidence="4 5">
    <name type="scientific">Aromia moschata</name>
    <dbReference type="NCBI Taxonomy" id="1265417"/>
    <lineage>
        <taxon>Eukaryota</taxon>
        <taxon>Metazoa</taxon>
        <taxon>Ecdysozoa</taxon>
        <taxon>Arthropoda</taxon>
        <taxon>Hexapoda</taxon>
        <taxon>Insecta</taxon>
        <taxon>Pterygota</taxon>
        <taxon>Neoptera</taxon>
        <taxon>Endopterygota</taxon>
        <taxon>Coleoptera</taxon>
        <taxon>Polyphaga</taxon>
        <taxon>Cucujiformia</taxon>
        <taxon>Chrysomeloidea</taxon>
        <taxon>Cerambycidae</taxon>
        <taxon>Cerambycinae</taxon>
        <taxon>Callichromatini</taxon>
        <taxon>Aromia</taxon>
    </lineage>
</organism>
<dbReference type="PROSITE" id="PS50835">
    <property type="entry name" value="IG_LIKE"/>
    <property type="match status" value="1"/>
</dbReference>
<keyword evidence="5" id="KW-1185">Reference proteome</keyword>
<dbReference type="InterPro" id="IPR013783">
    <property type="entry name" value="Ig-like_fold"/>
</dbReference>
<dbReference type="AlphaFoldDB" id="A0AAV8Z246"/>
<dbReference type="InterPro" id="IPR036179">
    <property type="entry name" value="Ig-like_dom_sf"/>
</dbReference>
<dbReference type="InterPro" id="IPR036116">
    <property type="entry name" value="FN3_sf"/>
</dbReference>
<gene>
    <name evidence="4" type="ORF">NQ318_017598</name>
</gene>
<keyword evidence="2" id="KW-0472">Membrane</keyword>
<dbReference type="PANTHER" id="PTHR23278:SF30">
    <property type="entry name" value="SIDESTEP VIII, ISOFORM B"/>
    <property type="match status" value="1"/>
</dbReference>
<dbReference type="SUPFAM" id="SSF48726">
    <property type="entry name" value="Immunoglobulin"/>
    <property type="match status" value="1"/>
</dbReference>
<accession>A0AAV8Z246</accession>
<dbReference type="InterPro" id="IPR007110">
    <property type="entry name" value="Ig-like_dom"/>
</dbReference>
<feature type="region of interest" description="Disordered" evidence="1">
    <location>
        <begin position="467"/>
        <end position="501"/>
    </location>
</feature>
<dbReference type="Gene3D" id="2.60.40.10">
    <property type="entry name" value="Immunoglobulins"/>
    <property type="match status" value="1"/>
</dbReference>
<keyword evidence="2" id="KW-1133">Transmembrane helix</keyword>
<name>A0AAV8Z246_9CUCU</name>
<proteinExistence type="predicted"/>
<feature type="region of interest" description="Disordered" evidence="1">
    <location>
        <begin position="391"/>
        <end position="451"/>
    </location>
</feature>
<dbReference type="SUPFAM" id="SSF49265">
    <property type="entry name" value="Fibronectin type III"/>
    <property type="match status" value="1"/>
</dbReference>
<evidence type="ECO:0000256" key="2">
    <source>
        <dbReference type="SAM" id="Phobius"/>
    </source>
</evidence>
<feature type="transmembrane region" description="Helical" evidence="2">
    <location>
        <begin position="359"/>
        <end position="381"/>
    </location>
</feature>
<sequence length="501" mass="54653">MSNPKITRKLRIQLYRMFRISVLPVCRPAQHKVYGVARHETVRVACELEANPTDVQFVWKFNNTSDLVDIAQSEIQTEKTRSVASYKPVFEADYGTLLCWGRNEIGMQKEPCVFYINPAGKPDDLSNCTIVNQTADSLHVECSEGFDGGVPQEFIMEVFDTQTRKLVGNVTSRSAVFDVGGLESGAGFEIGLYAANRKGRSKVTHLQAFTLKSAEKHTGERLILPSNAAAHIPIRQIKCEKTAKVTKPLPPENCTVALQTRSLVQVKCQVVDLTSSAQNTYLMQVYDAHTRLLLGTATSQNPEDVTVADLPPDHKDLLLFVRTMDSRSIASDANIIYAPAVDNTRSGASTPVLLQITPLLGALIGVVAALILVAVVIVAVIRLRSGADRDDKDYDDGGLSSAGRRCVAGGGGGDKASTEPLNKDLNDSVDSLEEKNPDIIPQNNAEDEYQDEERAFERLNNAALRAYGRVQSPNGQSKKGTYDGYGPKMVSGKPRGIDQSI</sequence>
<evidence type="ECO:0000313" key="4">
    <source>
        <dbReference type="EMBL" id="KAJ8957703.1"/>
    </source>
</evidence>
<comment type="caution">
    <text evidence="4">The sequence shown here is derived from an EMBL/GenBank/DDBJ whole genome shotgun (WGS) entry which is preliminary data.</text>
</comment>
<evidence type="ECO:0000256" key="1">
    <source>
        <dbReference type="SAM" id="MobiDB-lite"/>
    </source>
</evidence>
<feature type="compositionally biased region" description="Basic and acidic residues" evidence="1">
    <location>
        <begin position="421"/>
        <end position="437"/>
    </location>
</feature>
<dbReference type="Proteomes" id="UP001162162">
    <property type="component" value="Unassembled WGS sequence"/>
</dbReference>
<keyword evidence="2" id="KW-0812">Transmembrane</keyword>
<feature type="domain" description="Ig-like" evidence="3">
    <location>
        <begin position="24"/>
        <end position="99"/>
    </location>
</feature>
<evidence type="ECO:0000259" key="3">
    <source>
        <dbReference type="PROSITE" id="PS50835"/>
    </source>
</evidence>
<dbReference type="PANTHER" id="PTHR23278">
    <property type="entry name" value="SIDESTEP PROTEIN"/>
    <property type="match status" value="1"/>
</dbReference>
<dbReference type="EMBL" id="JAPWTK010000021">
    <property type="protein sequence ID" value="KAJ8957703.1"/>
    <property type="molecule type" value="Genomic_DNA"/>
</dbReference>